<dbReference type="InterPro" id="IPR005154">
    <property type="entry name" value="Glyco_hydro_67_aGlcAse_N"/>
</dbReference>
<proteinExistence type="predicted"/>
<keyword evidence="5" id="KW-1185">Reference proteome</keyword>
<feature type="chain" id="PRO_5045099983" evidence="2">
    <location>
        <begin position="26"/>
        <end position="754"/>
    </location>
</feature>
<dbReference type="Pfam" id="PF03648">
    <property type="entry name" value="Glyco_hydro_67N"/>
    <property type="match status" value="1"/>
</dbReference>
<keyword evidence="1" id="KW-0378">Hydrolase</keyword>
<dbReference type="Gene3D" id="3.30.379.10">
    <property type="entry name" value="Chitobiase/beta-hexosaminidase domain 2-like"/>
    <property type="match status" value="1"/>
</dbReference>
<dbReference type="PROSITE" id="PS50022">
    <property type="entry name" value="FA58C_3"/>
    <property type="match status" value="1"/>
</dbReference>
<dbReference type="Proteomes" id="UP001549749">
    <property type="component" value="Unassembled WGS sequence"/>
</dbReference>
<dbReference type="InterPro" id="IPR008979">
    <property type="entry name" value="Galactose-bd-like_sf"/>
</dbReference>
<protein>
    <submittedName>
        <fullName evidence="4">DUF4838 domain-containing protein</fullName>
    </submittedName>
</protein>
<dbReference type="RefSeq" id="WP_354660634.1">
    <property type="nucleotide sequence ID" value="NZ_JBEXAC010000001.1"/>
</dbReference>
<evidence type="ECO:0000256" key="1">
    <source>
        <dbReference type="ARBA" id="ARBA00022801"/>
    </source>
</evidence>
<evidence type="ECO:0000256" key="2">
    <source>
        <dbReference type="SAM" id="SignalP"/>
    </source>
</evidence>
<reference evidence="4 5" key="1">
    <citation type="submission" date="2024-06" db="EMBL/GenBank/DDBJ databases">
        <title>Chitinophaga defluvii sp. nov., isolated from municipal sewage.</title>
        <authorList>
            <person name="Zhang L."/>
        </authorList>
    </citation>
    <scope>NUCLEOTIDE SEQUENCE [LARGE SCALE GENOMIC DNA]</scope>
    <source>
        <strain evidence="4 5">H8</strain>
    </source>
</reference>
<dbReference type="Pfam" id="PF16126">
    <property type="entry name" value="DUF4838"/>
    <property type="match status" value="1"/>
</dbReference>
<gene>
    <name evidence="4" type="ORF">ABR189_11490</name>
</gene>
<dbReference type="Pfam" id="PF00754">
    <property type="entry name" value="F5_F8_type_C"/>
    <property type="match status" value="1"/>
</dbReference>
<dbReference type="PANTHER" id="PTHR47406">
    <property type="entry name" value="COAGULATION FACTOR 5/8 TYPE, C-TERMINAL"/>
    <property type="match status" value="1"/>
</dbReference>
<dbReference type="InterPro" id="IPR000421">
    <property type="entry name" value="FA58C"/>
</dbReference>
<evidence type="ECO:0000259" key="3">
    <source>
        <dbReference type="PROSITE" id="PS50022"/>
    </source>
</evidence>
<dbReference type="InterPro" id="IPR029018">
    <property type="entry name" value="Hex-like_dom2"/>
</dbReference>
<dbReference type="EMBL" id="JBEXAC010000001">
    <property type="protein sequence ID" value="MET6997999.1"/>
    <property type="molecule type" value="Genomic_DNA"/>
</dbReference>
<evidence type="ECO:0000313" key="4">
    <source>
        <dbReference type="EMBL" id="MET6997999.1"/>
    </source>
</evidence>
<accession>A0ABV2T761</accession>
<dbReference type="SUPFAM" id="SSF55545">
    <property type="entry name" value="beta-N-acetylhexosaminidase-like domain"/>
    <property type="match status" value="1"/>
</dbReference>
<organism evidence="4 5">
    <name type="scientific">Chitinophaga defluvii</name>
    <dbReference type="NCBI Taxonomy" id="3163343"/>
    <lineage>
        <taxon>Bacteria</taxon>
        <taxon>Pseudomonadati</taxon>
        <taxon>Bacteroidota</taxon>
        <taxon>Chitinophagia</taxon>
        <taxon>Chitinophagales</taxon>
        <taxon>Chitinophagaceae</taxon>
        <taxon>Chitinophaga</taxon>
    </lineage>
</organism>
<dbReference type="SUPFAM" id="SSF49785">
    <property type="entry name" value="Galactose-binding domain-like"/>
    <property type="match status" value="1"/>
</dbReference>
<feature type="signal peptide" evidence="2">
    <location>
        <begin position="1"/>
        <end position="25"/>
    </location>
</feature>
<comment type="caution">
    <text evidence="4">The sequence shown here is derived from an EMBL/GenBank/DDBJ whole genome shotgun (WGS) entry which is preliminary data.</text>
</comment>
<dbReference type="InterPro" id="IPR032287">
    <property type="entry name" value="DUF4838"/>
</dbReference>
<feature type="domain" description="F5/8 type C" evidence="3">
    <location>
        <begin position="628"/>
        <end position="727"/>
    </location>
</feature>
<sequence length="754" mass="84507">MFRLMHTLIVLSALLINSACNTGKADITLVAQGKVQHVIVLPAEATKNETKAAHLLQDYIRRISGAQPDIITESNYQDQQAIFIGNTSHGEQYNTRKIKGEGFYIASDDTHVFIHGGSGQGVIYGVYTFLEKYLGCRKYANIPAYTPANKNIRVPARIFDLQNPQFIYRQVYYPAANDPEYMVWHKLQQLDDLWGIWGHSFFKIIPPNTYFTTHPEYFSLVNGKRQPMQLCLSNESVYQLTVDYLKKAISNNPDAIYWSIAPNDGGGFCTCDNCQKTDAAEGGPQGSLLKFVNRVASQFPQQQFTTLAYTYTSHPPKNLKPADNVFIMLSSIDAYRHEPLRSAASAAGFRKDLEGWAAITPRIFIWDYTTQFTNYLAPFPDYNHLQDNLQYFADNQVKGVFSQGSGATYSDMAELNSYLLAGLLWDVKADSKAVITGFLNGFYGKAGTFLDAYLQELITAVKTTHSKLDIYGNPVHNIKGYLSPALIDKYAQLLDKAEAAAETDTAFLNRVYNARLPLEYTVLQQSKFFGNEQYGYLTANNQETGSFIVKPNWPARVKRFVEQCKKAGVTELAEEGMTPDAYAASWDALFTRKWISNLAFHAAVTLAHPFTPEYTPKKEGTLVDGLTGDTDFSYNWLFTYGQDMIATIDMGKNKSINQIRMNFLQDPRHNIFNPVALTVETSADGITYQPAGTQTISPLSEEDNTARINTFAFKLPAVNARYVRVTARCLPAMPAWRNAAGKKPALCCDEVYVL</sequence>
<evidence type="ECO:0000313" key="5">
    <source>
        <dbReference type="Proteomes" id="UP001549749"/>
    </source>
</evidence>
<keyword evidence="2" id="KW-0732">Signal</keyword>
<dbReference type="Gene3D" id="2.60.120.260">
    <property type="entry name" value="Galactose-binding domain-like"/>
    <property type="match status" value="1"/>
</dbReference>
<name>A0ABV2T761_9BACT</name>
<dbReference type="PANTHER" id="PTHR47406:SF2">
    <property type="entry name" value="ALPHA GLUCURONIDASE N-TERMINAL DOMAIN-CONTAINING PROTEIN"/>
    <property type="match status" value="1"/>
</dbReference>